<proteinExistence type="predicted"/>
<dbReference type="AlphaFoldDB" id="A0A5B8MLW5"/>
<dbReference type="SUPFAM" id="SSF51735">
    <property type="entry name" value="NAD(P)-binding Rossmann-fold domains"/>
    <property type="match status" value="1"/>
</dbReference>
<dbReference type="PRINTS" id="PR00081">
    <property type="entry name" value="GDHRDH"/>
</dbReference>
<dbReference type="InterPro" id="IPR002347">
    <property type="entry name" value="SDR_fam"/>
</dbReference>
<dbReference type="Proteomes" id="UP000316726">
    <property type="component" value="Chromosome 5"/>
</dbReference>
<evidence type="ECO:0000313" key="2">
    <source>
        <dbReference type="Proteomes" id="UP000316726"/>
    </source>
</evidence>
<accession>A0A5B8MLW5</accession>
<dbReference type="InterPro" id="IPR052992">
    <property type="entry name" value="SDR_member_12"/>
</dbReference>
<reference evidence="1 2" key="1">
    <citation type="submission" date="2018-07" db="EMBL/GenBank/DDBJ databases">
        <title>The complete nuclear genome of the prasinophyte Chloropicon primus (CCMP1205).</title>
        <authorList>
            <person name="Pombert J.-F."/>
            <person name="Otis C."/>
            <person name="Turmel M."/>
            <person name="Lemieux C."/>
        </authorList>
    </citation>
    <scope>NUCLEOTIDE SEQUENCE [LARGE SCALE GENOMIC DNA]</scope>
    <source>
        <strain evidence="1 2">CCMP1205</strain>
    </source>
</reference>
<dbReference type="InterPro" id="IPR036291">
    <property type="entry name" value="NAD(P)-bd_dom_sf"/>
</dbReference>
<keyword evidence="2" id="KW-1185">Reference proteome</keyword>
<dbReference type="STRING" id="1764295.A0A5B8MLW5"/>
<protein>
    <submittedName>
        <fullName evidence="1">Short chain dehydrogenase</fullName>
    </submittedName>
</protein>
<dbReference type="PANTHER" id="PTHR44656:SF7">
    <property type="entry name" value="DEHYDROGENASE_REDUCTASE SDR FAMILY MEMBER 12"/>
    <property type="match status" value="1"/>
</dbReference>
<dbReference type="PANTHER" id="PTHR44656">
    <property type="entry name" value="DEHYDROGENASE/REDUCTASE SDR FAMILY MEMBER 12"/>
    <property type="match status" value="1"/>
</dbReference>
<dbReference type="EMBL" id="CP031038">
    <property type="protein sequence ID" value="QDZ21447.1"/>
    <property type="molecule type" value="Genomic_DNA"/>
</dbReference>
<dbReference type="Pfam" id="PF00106">
    <property type="entry name" value="adh_short"/>
    <property type="match status" value="1"/>
</dbReference>
<gene>
    <name evidence="1" type="ORF">A3770_05p39650</name>
</gene>
<name>A0A5B8MLW5_9CHLO</name>
<dbReference type="Gene3D" id="3.40.50.720">
    <property type="entry name" value="NAD(P)-binding Rossmann-like Domain"/>
    <property type="match status" value="1"/>
</dbReference>
<organism evidence="1 2">
    <name type="scientific">Chloropicon primus</name>
    <dbReference type="NCBI Taxonomy" id="1764295"/>
    <lineage>
        <taxon>Eukaryota</taxon>
        <taxon>Viridiplantae</taxon>
        <taxon>Chlorophyta</taxon>
        <taxon>Chloropicophyceae</taxon>
        <taxon>Chloropicales</taxon>
        <taxon>Chloropicaceae</taxon>
        <taxon>Chloropicon</taxon>
    </lineage>
</organism>
<evidence type="ECO:0000313" key="1">
    <source>
        <dbReference type="EMBL" id="QDZ21447.1"/>
    </source>
</evidence>
<dbReference type="OrthoDB" id="417891at2759"/>
<sequence>MASAPKAKVSVLGALQYFLDPTHTKLGVKVRRKLFWREADLKSVSLEGKTAIVSGANSGIGKAVARNLAGRGANVHMICRSAERGNAALDSIRGGISAKDKVKLHLVDLSEPQQIKDFVKDFKESHGKLDILVNNAAVMPNELRFNSEGTESALATNLVGFYGLTDSLLPILKNSEDPRVVNVVSAGMFAAKLHIPTIERGLSREDSEADRENYSGISLYAQHHRGRVMLTDFFAAEAARSEAEGSKVKVNSVHPGWVDTPGLAGAKDMEGFYKGIGSFLRTEEEGADTVVWLACTPGLQHTGKYFFDRASRKKHKCLSGTKSNVEDLQRLVDLCKRGFSSAASA</sequence>